<dbReference type="OMA" id="WTISRPG"/>
<dbReference type="InParanoid" id="A8P337"/>
<dbReference type="InterPro" id="IPR051604">
    <property type="entry name" value="Ergot_Alk_Oxidoreductase"/>
</dbReference>
<dbReference type="AlphaFoldDB" id="A8P337"/>
<dbReference type="PANTHER" id="PTHR43162">
    <property type="match status" value="1"/>
</dbReference>
<sequence>MSAQTVLITGGASQTGLALAKLVDSNPKYKAVFTSRSGRGVPEVYESVKLDWYDPSTYGESFKNGRIDTVYLLPPPADATSEKVVNPFIDVCIEKGVKRFILLADCSWSISRPLEEAPFQGLAKINVHLDQRKKEGRIEYLVLRPTWFTENFGRFLVYGIRARDELNTPVPTGKIPFVSVDDIAQAGYDAIVSENPLEETEKVVIGPDLLSYPEAASIISQVTGRTITHRGISNQEQVEIYSKIGVPSEHAKALGIIHAKAEDGADERWWNEREKGNVHIGKVSVREWVQANKQLFEKDS</sequence>
<dbReference type="SUPFAM" id="SSF51735">
    <property type="entry name" value="NAD(P)-binding Rossmann-fold domains"/>
    <property type="match status" value="1"/>
</dbReference>
<dbReference type="KEGG" id="cci:CC1G_09092"/>
<keyword evidence="2" id="KW-1185">Reference proteome</keyword>
<dbReference type="Gene3D" id="3.40.50.720">
    <property type="entry name" value="NAD(P)-binding Rossmann-like Domain"/>
    <property type="match status" value="1"/>
</dbReference>
<dbReference type="Proteomes" id="UP000001861">
    <property type="component" value="Unassembled WGS sequence"/>
</dbReference>
<protein>
    <submittedName>
        <fullName evidence="1">Nucleoside-diphosphate-sugar epimerase</fullName>
    </submittedName>
</protein>
<proteinExistence type="predicted"/>
<dbReference type="VEuPathDB" id="FungiDB:CC1G_09092"/>
<dbReference type="eggNOG" id="ENOG502RYYU">
    <property type="taxonomic scope" value="Eukaryota"/>
</dbReference>
<reference evidence="1 2" key="1">
    <citation type="journal article" date="2010" name="Proc. Natl. Acad. Sci. U.S.A.">
        <title>Insights into evolution of multicellular fungi from the assembled chromosomes of the mushroom Coprinopsis cinerea (Coprinus cinereus).</title>
        <authorList>
            <person name="Stajich J.E."/>
            <person name="Wilke S.K."/>
            <person name="Ahren D."/>
            <person name="Au C.H."/>
            <person name="Birren B.W."/>
            <person name="Borodovsky M."/>
            <person name="Burns C."/>
            <person name="Canback B."/>
            <person name="Casselton L.A."/>
            <person name="Cheng C.K."/>
            <person name="Deng J."/>
            <person name="Dietrich F.S."/>
            <person name="Fargo D.C."/>
            <person name="Farman M.L."/>
            <person name="Gathman A.C."/>
            <person name="Goldberg J."/>
            <person name="Guigo R."/>
            <person name="Hoegger P.J."/>
            <person name="Hooker J.B."/>
            <person name="Huggins A."/>
            <person name="James T.Y."/>
            <person name="Kamada T."/>
            <person name="Kilaru S."/>
            <person name="Kodira C."/>
            <person name="Kues U."/>
            <person name="Kupfer D."/>
            <person name="Kwan H.S."/>
            <person name="Lomsadze A."/>
            <person name="Li W."/>
            <person name="Lilly W.W."/>
            <person name="Ma L.J."/>
            <person name="Mackey A.J."/>
            <person name="Manning G."/>
            <person name="Martin F."/>
            <person name="Muraguchi H."/>
            <person name="Natvig D.O."/>
            <person name="Palmerini H."/>
            <person name="Ramesh M.A."/>
            <person name="Rehmeyer C.J."/>
            <person name="Roe B.A."/>
            <person name="Shenoy N."/>
            <person name="Stanke M."/>
            <person name="Ter-Hovhannisyan V."/>
            <person name="Tunlid A."/>
            <person name="Velagapudi R."/>
            <person name="Vision T.J."/>
            <person name="Zeng Q."/>
            <person name="Zolan M.E."/>
            <person name="Pukkila P.J."/>
        </authorList>
    </citation>
    <scope>NUCLEOTIDE SEQUENCE [LARGE SCALE GENOMIC DNA]</scope>
    <source>
        <strain evidence="2">Okayama-7 / 130 / ATCC MYA-4618 / FGSC 9003</strain>
    </source>
</reference>
<evidence type="ECO:0000313" key="1">
    <source>
        <dbReference type="EMBL" id="EAU83398.1"/>
    </source>
</evidence>
<name>A8P337_COPC7</name>
<accession>A8P337</accession>
<dbReference type="OrthoDB" id="419598at2759"/>
<evidence type="ECO:0000313" key="2">
    <source>
        <dbReference type="Proteomes" id="UP000001861"/>
    </source>
</evidence>
<dbReference type="GeneID" id="6015053"/>
<dbReference type="InterPro" id="IPR036291">
    <property type="entry name" value="NAD(P)-bd_dom_sf"/>
</dbReference>
<dbReference type="EMBL" id="AACS02000004">
    <property type="protein sequence ID" value="EAU83398.1"/>
    <property type="molecule type" value="Genomic_DNA"/>
</dbReference>
<dbReference type="RefSeq" id="XP_001838464.1">
    <property type="nucleotide sequence ID" value="XM_001838412.2"/>
</dbReference>
<dbReference type="Gene3D" id="3.90.25.10">
    <property type="entry name" value="UDP-galactose 4-epimerase, domain 1"/>
    <property type="match status" value="1"/>
</dbReference>
<gene>
    <name evidence="1" type="ORF">CC1G_09092</name>
</gene>
<comment type="caution">
    <text evidence="1">The sequence shown here is derived from an EMBL/GenBank/DDBJ whole genome shotgun (WGS) entry which is preliminary data.</text>
</comment>
<dbReference type="PANTHER" id="PTHR43162:SF1">
    <property type="entry name" value="PRESTALK A DIFFERENTIATION PROTEIN A"/>
    <property type="match status" value="1"/>
</dbReference>
<organism evidence="1 2">
    <name type="scientific">Coprinopsis cinerea (strain Okayama-7 / 130 / ATCC MYA-4618 / FGSC 9003)</name>
    <name type="common">Inky cap fungus</name>
    <name type="synonym">Hormographiella aspergillata</name>
    <dbReference type="NCBI Taxonomy" id="240176"/>
    <lineage>
        <taxon>Eukaryota</taxon>
        <taxon>Fungi</taxon>
        <taxon>Dikarya</taxon>
        <taxon>Basidiomycota</taxon>
        <taxon>Agaricomycotina</taxon>
        <taxon>Agaricomycetes</taxon>
        <taxon>Agaricomycetidae</taxon>
        <taxon>Agaricales</taxon>
        <taxon>Agaricineae</taxon>
        <taxon>Psathyrellaceae</taxon>
        <taxon>Coprinopsis</taxon>
    </lineage>
</organism>